<keyword evidence="1" id="KW-0732">Signal</keyword>
<reference evidence="2 3" key="1">
    <citation type="journal article" date="2021" name="Plant Biotechnol. J.">
        <title>Multi-omics assisted identification of the key and species-specific regulatory components of drought-tolerant mechanisms in Gossypium stocksii.</title>
        <authorList>
            <person name="Yu D."/>
            <person name="Ke L."/>
            <person name="Zhang D."/>
            <person name="Wu Y."/>
            <person name="Sun Y."/>
            <person name="Mei J."/>
            <person name="Sun J."/>
            <person name="Sun Y."/>
        </authorList>
    </citation>
    <scope>NUCLEOTIDE SEQUENCE [LARGE SCALE GENOMIC DNA]</scope>
    <source>
        <strain evidence="3">cv. E1</strain>
        <tissue evidence="2">Leaf</tissue>
    </source>
</reference>
<feature type="signal peptide" evidence="1">
    <location>
        <begin position="1"/>
        <end position="24"/>
    </location>
</feature>
<proteinExistence type="predicted"/>
<protein>
    <submittedName>
        <fullName evidence="2">Uncharacterized protein</fullName>
    </submittedName>
</protein>
<comment type="caution">
    <text evidence="2">The sequence shown here is derived from an EMBL/GenBank/DDBJ whole genome shotgun (WGS) entry which is preliminary data.</text>
</comment>
<sequence>MFSVFVFWVYLVYLFIFYNNDLNCYNGGEIQERNFLPLPSNFSHQIGRDTKNSQMGFQIPTSLMEQSNRSLRFEPFETRGANGIVVAGGAACDGKFGFLGVEKKGLSLNLSGENDSSKTLVVVVVVVVVVSKMDTLSFVAEVIYNASTHFLQ</sequence>
<dbReference type="Proteomes" id="UP000828251">
    <property type="component" value="Unassembled WGS sequence"/>
</dbReference>
<evidence type="ECO:0000313" key="3">
    <source>
        <dbReference type="Proteomes" id="UP000828251"/>
    </source>
</evidence>
<evidence type="ECO:0000313" key="2">
    <source>
        <dbReference type="EMBL" id="KAH1048460.1"/>
    </source>
</evidence>
<dbReference type="AlphaFoldDB" id="A0A9D3UNH0"/>
<name>A0A9D3UNH0_9ROSI</name>
<accession>A0A9D3UNH0</accession>
<gene>
    <name evidence="2" type="ORF">J1N35_039244</name>
</gene>
<feature type="chain" id="PRO_5038854768" evidence="1">
    <location>
        <begin position="25"/>
        <end position="152"/>
    </location>
</feature>
<evidence type="ECO:0000256" key="1">
    <source>
        <dbReference type="SAM" id="SignalP"/>
    </source>
</evidence>
<dbReference type="OrthoDB" id="10488076at2759"/>
<dbReference type="EMBL" id="JAIQCV010000011">
    <property type="protein sequence ID" value="KAH1048460.1"/>
    <property type="molecule type" value="Genomic_DNA"/>
</dbReference>
<organism evidence="2 3">
    <name type="scientific">Gossypium stocksii</name>
    <dbReference type="NCBI Taxonomy" id="47602"/>
    <lineage>
        <taxon>Eukaryota</taxon>
        <taxon>Viridiplantae</taxon>
        <taxon>Streptophyta</taxon>
        <taxon>Embryophyta</taxon>
        <taxon>Tracheophyta</taxon>
        <taxon>Spermatophyta</taxon>
        <taxon>Magnoliopsida</taxon>
        <taxon>eudicotyledons</taxon>
        <taxon>Gunneridae</taxon>
        <taxon>Pentapetalae</taxon>
        <taxon>rosids</taxon>
        <taxon>malvids</taxon>
        <taxon>Malvales</taxon>
        <taxon>Malvaceae</taxon>
        <taxon>Malvoideae</taxon>
        <taxon>Gossypium</taxon>
    </lineage>
</organism>
<keyword evidence="3" id="KW-1185">Reference proteome</keyword>